<proteinExistence type="predicted"/>
<dbReference type="AlphaFoldDB" id="A0A2M7Q9D8"/>
<comment type="caution">
    <text evidence="1">The sequence shown here is derived from an EMBL/GenBank/DDBJ whole genome shotgun (WGS) entry which is preliminary data.</text>
</comment>
<dbReference type="Proteomes" id="UP000230973">
    <property type="component" value="Unassembled WGS sequence"/>
</dbReference>
<gene>
    <name evidence="1" type="ORF">COY93_05000</name>
</gene>
<protein>
    <submittedName>
        <fullName evidence="1">Uncharacterized protein</fullName>
    </submittedName>
</protein>
<reference evidence="2" key="1">
    <citation type="submission" date="2017-09" db="EMBL/GenBank/DDBJ databases">
        <title>Depth-based differentiation of microbial function through sediment-hosted aquifers and enrichment of novel symbionts in the deep terrestrial subsurface.</title>
        <authorList>
            <person name="Probst A.J."/>
            <person name="Ladd B."/>
            <person name="Jarett J.K."/>
            <person name="Geller-Mcgrath D.E."/>
            <person name="Sieber C.M.K."/>
            <person name="Emerson J.B."/>
            <person name="Anantharaman K."/>
            <person name="Thomas B.C."/>
            <person name="Malmstrom R."/>
            <person name="Stieglmeier M."/>
            <person name="Klingl A."/>
            <person name="Woyke T."/>
            <person name="Ryan C.M."/>
            <person name="Banfield J.F."/>
        </authorList>
    </citation>
    <scope>NUCLEOTIDE SEQUENCE [LARGE SCALE GENOMIC DNA]</scope>
</reference>
<dbReference type="EMBL" id="PFLC01000068">
    <property type="protein sequence ID" value="PIY61588.1"/>
    <property type="molecule type" value="Genomic_DNA"/>
</dbReference>
<accession>A0A2M7Q9D8</accession>
<name>A0A2M7Q9D8_9BACT</name>
<evidence type="ECO:0000313" key="2">
    <source>
        <dbReference type="Proteomes" id="UP000230973"/>
    </source>
</evidence>
<sequence length="124" mass="14055">MEIQFKNTGKRIYKHFPDGEIRKVDDPKICAYRSAVMAGHLPSDAEYIEMKDWTLYEIIECPFCGQEILHTGLGVPMQYHLAVGHPEMNFEGVIKTGSTGPASSYNAWWLDEFVRNGELVTCIA</sequence>
<organism evidence="1 2">
    <name type="scientific">Candidatus Uhrbacteria bacterium CG_4_10_14_0_8_um_filter_58_22</name>
    <dbReference type="NCBI Taxonomy" id="1975029"/>
    <lineage>
        <taxon>Bacteria</taxon>
        <taxon>Candidatus Uhriibacteriota</taxon>
    </lineage>
</organism>
<evidence type="ECO:0000313" key="1">
    <source>
        <dbReference type="EMBL" id="PIY61588.1"/>
    </source>
</evidence>
<feature type="non-terminal residue" evidence="1">
    <location>
        <position position="124"/>
    </location>
</feature>